<dbReference type="AlphaFoldDB" id="A0A1X7LBN5"/>
<evidence type="ECO:0000256" key="1">
    <source>
        <dbReference type="ARBA" id="ARBA00006817"/>
    </source>
</evidence>
<dbReference type="Proteomes" id="UP000192980">
    <property type="component" value="Unassembled WGS sequence"/>
</dbReference>
<sequence>MPPHSLSHTKTCQMTSSPFPVSIIFEHRKKDMANIELVNYIKAPVGMVYSTLTEEAGLGAVWTDKLTVKPEVGFMNEFDFDEGYITKMKIIALEQDKKIIWSCIESDKEWVGTTISFELSEKNNRTTVILKHAGWREVTEFYQWCNYNWAMFLLRLKRYCEGTAKP</sequence>
<reference evidence="3 4" key="1">
    <citation type="submission" date="2017-04" db="EMBL/GenBank/DDBJ databases">
        <authorList>
            <person name="Afonso C.L."/>
            <person name="Miller P.J."/>
            <person name="Scott M.A."/>
            <person name="Spackman E."/>
            <person name="Goraichik I."/>
            <person name="Dimitrov K.M."/>
            <person name="Suarez D.L."/>
            <person name="Swayne D.E."/>
        </authorList>
    </citation>
    <scope>NUCLEOTIDE SEQUENCE [LARGE SCALE GENOMIC DNA]</scope>
    <source>
        <strain evidence="3 4">DSM 22418</strain>
    </source>
</reference>
<name>A0A1X7LBN5_9SPHI</name>
<dbReference type="SUPFAM" id="SSF55961">
    <property type="entry name" value="Bet v1-like"/>
    <property type="match status" value="1"/>
</dbReference>
<dbReference type="Pfam" id="PF08327">
    <property type="entry name" value="AHSA1"/>
    <property type="match status" value="1"/>
</dbReference>
<protein>
    <submittedName>
        <fullName evidence="3">Uncharacterized conserved protein YndB, AHSA1/START domain</fullName>
    </submittedName>
</protein>
<evidence type="ECO:0000259" key="2">
    <source>
        <dbReference type="Pfam" id="PF08327"/>
    </source>
</evidence>
<evidence type="ECO:0000313" key="4">
    <source>
        <dbReference type="Proteomes" id="UP000192980"/>
    </source>
</evidence>
<dbReference type="CDD" id="cd07814">
    <property type="entry name" value="SRPBCC_CalC_Aha1-like"/>
    <property type="match status" value="1"/>
</dbReference>
<dbReference type="Gene3D" id="3.30.530.20">
    <property type="match status" value="1"/>
</dbReference>
<dbReference type="EMBL" id="FXAU01000009">
    <property type="protein sequence ID" value="SMG51241.1"/>
    <property type="molecule type" value="Genomic_DNA"/>
</dbReference>
<accession>A0A1X7LBN5</accession>
<feature type="domain" description="Activator of Hsp90 ATPase homologue 1/2-like C-terminal" evidence="2">
    <location>
        <begin position="42"/>
        <end position="160"/>
    </location>
</feature>
<dbReference type="STRING" id="561061.SAMN05660862_3834"/>
<organism evidence="3 4">
    <name type="scientific">Sphingobacterium psychroaquaticum</name>
    <dbReference type="NCBI Taxonomy" id="561061"/>
    <lineage>
        <taxon>Bacteria</taxon>
        <taxon>Pseudomonadati</taxon>
        <taxon>Bacteroidota</taxon>
        <taxon>Sphingobacteriia</taxon>
        <taxon>Sphingobacteriales</taxon>
        <taxon>Sphingobacteriaceae</taxon>
        <taxon>Sphingobacterium</taxon>
    </lineage>
</organism>
<keyword evidence="4" id="KW-1185">Reference proteome</keyword>
<evidence type="ECO:0000313" key="3">
    <source>
        <dbReference type="EMBL" id="SMG51241.1"/>
    </source>
</evidence>
<gene>
    <name evidence="3" type="ORF">SAMN05660862_3834</name>
</gene>
<dbReference type="InterPro" id="IPR013538">
    <property type="entry name" value="ASHA1/2-like_C"/>
</dbReference>
<comment type="similarity">
    <text evidence="1">Belongs to the AHA1 family.</text>
</comment>
<proteinExistence type="inferred from homology"/>
<dbReference type="InterPro" id="IPR023393">
    <property type="entry name" value="START-like_dom_sf"/>
</dbReference>